<dbReference type="EnsemblPlants" id="PGSC0003DMT400022294">
    <property type="protein sequence ID" value="PGSC0003DMT400022294"/>
    <property type="gene ID" value="PGSC0003DMG400008656"/>
</dbReference>
<dbReference type="PaxDb" id="4113-PGSC0003DMT400022294"/>
<evidence type="ECO:0000313" key="2">
    <source>
        <dbReference type="Proteomes" id="UP000011115"/>
    </source>
</evidence>
<dbReference type="InParanoid" id="M1AGH5"/>
<dbReference type="HOGENOM" id="CLU_3000185_0_0_1"/>
<reference evidence="1" key="2">
    <citation type="submission" date="2015-06" db="UniProtKB">
        <authorList>
            <consortium name="EnsemblPlants"/>
        </authorList>
    </citation>
    <scope>IDENTIFICATION</scope>
    <source>
        <strain evidence="1">DM1-3 516 R44</strain>
    </source>
</reference>
<name>M1AGH5_SOLTU</name>
<reference evidence="2" key="1">
    <citation type="journal article" date="2011" name="Nature">
        <title>Genome sequence and analysis of the tuber crop potato.</title>
        <authorList>
            <consortium name="The Potato Genome Sequencing Consortium"/>
        </authorList>
    </citation>
    <scope>NUCLEOTIDE SEQUENCE [LARGE SCALE GENOMIC DNA]</scope>
    <source>
        <strain evidence="2">cv. DM1-3 516 R44</strain>
    </source>
</reference>
<protein>
    <submittedName>
        <fullName evidence="1">Uncharacterized protein</fullName>
    </submittedName>
</protein>
<proteinExistence type="predicted"/>
<dbReference type="AlphaFoldDB" id="M1AGH5"/>
<evidence type="ECO:0000313" key="1">
    <source>
        <dbReference type="EnsemblPlants" id="PGSC0003DMT400022294"/>
    </source>
</evidence>
<dbReference type="Gramene" id="PGSC0003DMT400022294">
    <property type="protein sequence ID" value="PGSC0003DMT400022294"/>
    <property type="gene ID" value="PGSC0003DMG400008656"/>
</dbReference>
<dbReference type="Proteomes" id="UP000011115">
    <property type="component" value="Unassembled WGS sequence"/>
</dbReference>
<accession>M1AGH5</accession>
<organism evidence="1 2">
    <name type="scientific">Solanum tuberosum</name>
    <name type="common">Potato</name>
    <dbReference type="NCBI Taxonomy" id="4113"/>
    <lineage>
        <taxon>Eukaryota</taxon>
        <taxon>Viridiplantae</taxon>
        <taxon>Streptophyta</taxon>
        <taxon>Embryophyta</taxon>
        <taxon>Tracheophyta</taxon>
        <taxon>Spermatophyta</taxon>
        <taxon>Magnoliopsida</taxon>
        <taxon>eudicotyledons</taxon>
        <taxon>Gunneridae</taxon>
        <taxon>Pentapetalae</taxon>
        <taxon>asterids</taxon>
        <taxon>lamiids</taxon>
        <taxon>Solanales</taxon>
        <taxon>Solanaceae</taxon>
        <taxon>Solanoideae</taxon>
        <taxon>Solaneae</taxon>
        <taxon>Solanum</taxon>
    </lineage>
</organism>
<sequence>MVVVEYRVVVGDVFVAAGDGASYDDGGAWLIVEIDHNSGVVGGSSDGDGDRRMYGGN</sequence>
<keyword evidence="2" id="KW-1185">Reference proteome</keyword>